<comment type="caution">
    <text evidence="8">The sequence shown here is derived from an EMBL/GenBank/DDBJ whole genome shotgun (WGS) entry which is preliminary data.</text>
</comment>
<keyword evidence="4" id="KW-0547">Nucleotide-binding</keyword>
<dbReference type="Pfam" id="PF00625">
    <property type="entry name" value="Guanylate_kin"/>
    <property type="match status" value="1"/>
</dbReference>
<dbReference type="EC" id="2.7.4.8" evidence="2"/>
<keyword evidence="6" id="KW-0067">ATP-binding</keyword>
<dbReference type="NCBIfam" id="TIGR03263">
    <property type="entry name" value="guanyl_kin"/>
    <property type="match status" value="1"/>
</dbReference>
<evidence type="ECO:0000256" key="2">
    <source>
        <dbReference type="ARBA" id="ARBA00012961"/>
    </source>
</evidence>
<dbReference type="PANTHER" id="PTHR23117">
    <property type="entry name" value="GUANYLATE KINASE-RELATED"/>
    <property type="match status" value="1"/>
</dbReference>
<comment type="similarity">
    <text evidence="1">Belongs to the guanylate kinase family.</text>
</comment>
<evidence type="ECO:0000256" key="6">
    <source>
        <dbReference type="ARBA" id="ARBA00022840"/>
    </source>
</evidence>
<dbReference type="PROSITE" id="PS50052">
    <property type="entry name" value="GUANYLATE_KINASE_2"/>
    <property type="match status" value="1"/>
</dbReference>
<keyword evidence="5" id="KW-0418">Kinase</keyword>
<dbReference type="Gene3D" id="3.40.50.300">
    <property type="entry name" value="P-loop containing nucleotide triphosphate hydrolases"/>
    <property type="match status" value="1"/>
</dbReference>
<keyword evidence="9" id="KW-1185">Reference proteome</keyword>
<dbReference type="SMART" id="SM00072">
    <property type="entry name" value="GuKc"/>
    <property type="match status" value="1"/>
</dbReference>
<keyword evidence="3" id="KW-0808">Transferase</keyword>
<dbReference type="InterPro" id="IPR008144">
    <property type="entry name" value="Guanylate_kin-like_dom"/>
</dbReference>
<name>A0ABN8NR66_9CNID</name>
<dbReference type="InterPro" id="IPR027417">
    <property type="entry name" value="P-loop_NTPase"/>
</dbReference>
<dbReference type="InterPro" id="IPR017665">
    <property type="entry name" value="Guanylate_kinase"/>
</dbReference>
<evidence type="ECO:0000313" key="8">
    <source>
        <dbReference type="EMBL" id="CAH3113834.1"/>
    </source>
</evidence>
<dbReference type="PROSITE" id="PS00856">
    <property type="entry name" value="GUANYLATE_KINASE_1"/>
    <property type="match status" value="1"/>
</dbReference>
<feature type="non-terminal residue" evidence="8">
    <location>
        <position position="1"/>
    </location>
</feature>
<evidence type="ECO:0000256" key="3">
    <source>
        <dbReference type="ARBA" id="ARBA00022679"/>
    </source>
</evidence>
<feature type="domain" description="Guanylate kinase-like" evidence="7">
    <location>
        <begin position="4"/>
        <end position="186"/>
    </location>
</feature>
<dbReference type="InterPro" id="IPR020590">
    <property type="entry name" value="Guanylate_kinase_CS"/>
</dbReference>
<dbReference type="PANTHER" id="PTHR23117:SF13">
    <property type="entry name" value="GUANYLATE KINASE"/>
    <property type="match status" value="1"/>
</dbReference>
<dbReference type="InterPro" id="IPR008145">
    <property type="entry name" value="GK/Ca_channel_bsu"/>
</dbReference>
<dbReference type="SUPFAM" id="SSF52540">
    <property type="entry name" value="P-loop containing nucleoside triphosphate hydrolases"/>
    <property type="match status" value="1"/>
</dbReference>
<evidence type="ECO:0000259" key="7">
    <source>
        <dbReference type="PROSITE" id="PS50052"/>
    </source>
</evidence>
<proteinExistence type="inferred from homology"/>
<evidence type="ECO:0000313" key="9">
    <source>
        <dbReference type="Proteomes" id="UP001159405"/>
    </source>
</evidence>
<evidence type="ECO:0000256" key="5">
    <source>
        <dbReference type="ARBA" id="ARBA00022777"/>
    </source>
</evidence>
<sequence length="197" mass="22311">GIKVRPIVLFGPSGCGKSTLKNRLMKDYPDKFGFSVSHTTRSPRPGETDGKEYHFTNRETMQKSIDAGDFIESAVYNQNLYGTSKKAVQDVLDAGKVCLLDIDMQGVVILKKTGMDCYYIFVKTPSLEELERRLRARGTETEESLSRRLNIAKTELAYAEEPGNFHSIIVNDDLEIAYNEFKDTISKVKYLFCLFIV</sequence>
<gene>
    <name evidence="8" type="ORF">PLOB_00022061</name>
</gene>
<evidence type="ECO:0000256" key="4">
    <source>
        <dbReference type="ARBA" id="ARBA00022741"/>
    </source>
</evidence>
<reference evidence="8 9" key="1">
    <citation type="submission" date="2022-05" db="EMBL/GenBank/DDBJ databases">
        <authorList>
            <consortium name="Genoscope - CEA"/>
            <person name="William W."/>
        </authorList>
    </citation>
    <scope>NUCLEOTIDE SEQUENCE [LARGE SCALE GENOMIC DNA]</scope>
</reference>
<accession>A0ABN8NR66</accession>
<evidence type="ECO:0000256" key="1">
    <source>
        <dbReference type="ARBA" id="ARBA00005790"/>
    </source>
</evidence>
<dbReference type="CDD" id="cd00071">
    <property type="entry name" value="GMPK"/>
    <property type="match status" value="1"/>
</dbReference>
<dbReference type="EMBL" id="CALNXK010000026">
    <property type="protein sequence ID" value="CAH3113834.1"/>
    <property type="molecule type" value="Genomic_DNA"/>
</dbReference>
<dbReference type="Proteomes" id="UP001159405">
    <property type="component" value="Unassembled WGS sequence"/>
</dbReference>
<organism evidence="8 9">
    <name type="scientific">Porites lobata</name>
    <dbReference type="NCBI Taxonomy" id="104759"/>
    <lineage>
        <taxon>Eukaryota</taxon>
        <taxon>Metazoa</taxon>
        <taxon>Cnidaria</taxon>
        <taxon>Anthozoa</taxon>
        <taxon>Hexacorallia</taxon>
        <taxon>Scleractinia</taxon>
        <taxon>Fungiina</taxon>
        <taxon>Poritidae</taxon>
        <taxon>Porites</taxon>
    </lineage>
</organism>
<protein>
    <recommendedName>
        <fullName evidence="2">guanylate kinase</fullName>
        <ecNumber evidence="2">2.7.4.8</ecNumber>
    </recommendedName>
</protein>